<organism evidence="2 3">
    <name type="scientific">Populus deltoides</name>
    <name type="common">Eastern poplar</name>
    <name type="synonym">Eastern cottonwood</name>
    <dbReference type="NCBI Taxonomy" id="3696"/>
    <lineage>
        <taxon>Eukaryota</taxon>
        <taxon>Viridiplantae</taxon>
        <taxon>Streptophyta</taxon>
        <taxon>Embryophyta</taxon>
        <taxon>Tracheophyta</taxon>
        <taxon>Spermatophyta</taxon>
        <taxon>Magnoliopsida</taxon>
        <taxon>eudicotyledons</taxon>
        <taxon>Gunneridae</taxon>
        <taxon>Pentapetalae</taxon>
        <taxon>rosids</taxon>
        <taxon>fabids</taxon>
        <taxon>Malpighiales</taxon>
        <taxon>Salicaceae</taxon>
        <taxon>Saliceae</taxon>
        <taxon>Populus</taxon>
    </lineage>
</organism>
<evidence type="ECO:0008006" key="4">
    <source>
        <dbReference type="Google" id="ProtNLM"/>
    </source>
</evidence>
<dbReference type="Proteomes" id="UP000807159">
    <property type="component" value="Chromosome 3"/>
</dbReference>
<keyword evidence="3" id="KW-1185">Reference proteome</keyword>
<sequence>MFCSMVSFVRPLVFSVFFRFPSFSSVLVLYCGSPLQSSSSGAVVAEDGDLAYSKCWTEERKLTAVAVAAAIRIAEGEPSFGEGHDALENEWNRKKSRWWTAGGTVSLRKK</sequence>
<feature type="signal peptide" evidence="1">
    <location>
        <begin position="1"/>
        <end position="15"/>
    </location>
</feature>
<proteinExistence type="predicted"/>
<protein>
    <recommendedName>
        <fullName evidence="4">Secreted protein</fullName>
    </recommendedName>
</protein>
<gene>
    <name evidence="2" type="ORF">H0E87_006495</name>
</gene>
<reference evidence="2" key="1">
    <citation type="journal article" date="2021" name="J. Hered.">
        <title>Genome Assembly of Salicaceae Populus deltoides (Eastern Cottonwood) I-69 Based on Nanopore Sequencing and Hi-C Technologies.</title>
        <authorList>
            <person name="Bai S."/>
            <person name="Wu H."/>
            <person name="Zhang J."/>
            <person name="Pan Z."/>
            <person name="Zhao W."/>
            <person name="Li Z."/>
            <person name="Tong C."/>
        </authorList>
    </citation>
    <scope>NUCLEOTIDE SEQUENCE</scope>
    <source>
        <tissue evidence="2">Leaf</tissue>
    </source>
</reference>
<dbReference type="AlphaFoldDB" id="A0A8T2Z7B6"/>
<evidence type="ECO:0000313" key="3">
    <source>
        <dbReference type="Proteomes" id="UP000807159"/>
    </source>
</evidence>
<dbReference type="EMBL" id="JACEGQ020000003">
    <property type="protein sequence ID" value="KAH8513221.1"/>
    <property type="molecule type" value="Genomic_DNA"/>
</dbReference>
<name>A0A8T2Z7B6_POPDE</name>
<keyword evidence="1" id="KW-0732">Signal</keyword>
<feature type="chain" id="PRO_5035786055" description="Secreted protein" evidence="1">
    <location>
        <begin position="16"/>
        <end position="110"/>
    </location>
</feature>
<comment type="caution">
    <text evidence="2">The sequence shown here is derived from an EMBL/GenBank/DDBJ whole genome shotgun (WGS) entry which is preliminary data.</text>
</comment>
<evidence type="ECO:0000313" key="2">
    <source>
        <dbReference type="EMBL" id="KAH8513221.1"/>
    </source>
</evidence>
<evidence type="ECO:0000256" key="1">
    <source>
        <dbReference type="SAM" id="SignalP"/>
    </source>
</evidence>
<accession>A0A8T2Z7B6</accession>